<organism evidence="6 7">
    <name type="scientific">Cylicostephanus goldi</name>
    <name type="common">Nematode worm</name>
    <dbReference type="NCBI Taxonomy" id="71465"/>
    <lineage>
        <taxon>Eukaryota</taxon>
        <taxon>Metazoa</taxon>
        <taxon>Ecdysozoa</taxon>
        <taxon>Nematoda</taxon>
        <taxon>Chromadorea</taxon>
        <taxon>Rhabditida</taxon>
        <taxon>Rhabditina</taxon>
        <taxon>Rhabditomorpha</taxon>
        <taxon>Strongyloidea</taxon>
        <taxon>Strongylidae</taxon>
        <taxon>Cylicostephanus</taxon>
    </lineage>
</organism>
<dbReference type="GO" id="GO:0003924">
    <property type="term" value="F:GTPase activity"/>
    <property type="evidence" value="ECO:0007669"/>
    <property type="project" value="TreeGrafter"/>
</dbReference>
<dbReference type="GO" id="GO:0005739">
    <property type="term" value="C:mitochondrion"/>
    <property type="evidence" value="ECO:0007669"/>
    <property type="project" value="TreeGrafter"/>
</dbReference>
<dbReference type="GO" id="GO:0032790">
    <property type="term" value="P:ribosome disassembly"/>
    <property type="evidence" value="ECO:0007669"/>
    <property type="project" value="TreeGrafter"/>
</dbReference>
<dbReference type="Gene3D" id="3.30.70.870">
    <property type="entry name" value="Elongation Factor G (Translational Gtpase), domain 3"/>
    <property type="match status" value="1"/>
</dbReference>
<evidence type="ECO:0000256" key="3">
    <source>
        <dbReference type="ARBA" id="ARBA00023134"/>
    </source>
</evidence>
<keyword evidence="1" id="KW-0547">Nucleotide-binding</keyword>
<evidence type="ECO:0000313" key="6">
    <source>
        <dbReference type="EMBL" id="VDN34989.1"/>
    </source>
</evidence>
<reference evidence="6 7" key="1">
    <citation type="submission" date="2018-11" db="EMBL/GenBank/DDBJ databases">
        <authorList>
            <consortium name="Pathogen Informatics"/>
        </authorList>
    </citation>
    <scope>NUCLEOTIDE SEQUENCE [LARGE SCALE GENOMIC DNA]</scope>
</reference>
<feature type="compositionally biased region" description="Basic and acidic residues" evidence="4">
    <location>
        <begin position="10"/>
        <end position="22"/>
    </location>
</feature>
<dbReference type="CDD" id="cd16262">
    <property type="entry name" value="EFG_III"/>
    <property type="match status" value="1"/>
</dbReference>
<dbReference type="InterPro" id="IPR035647">
    <property type="entry name" value="EFG_III/V"/>
</dbReference>
<proteinExistence type="predicted"/>
<name>A0A3P7R0F7_CYLGO</name>
<evidence type="ECO:0000259" key="5">
    <source>
        <dbReference type="Pfam" id="PF14492"/>
    </source>
</evidence>
<dbReference type="AlphaFoldDB" id="A0A3P7R0F7"/>
<dbReference type="PANTHER" id="PTHR43261:SF1">
    <property type="entry name" value="RIBOSOME-RELEASING FACTOR 2, MITOCHONDRIAL"/>
    <property type="match status" value="1"/>
</dbReference>
<keyword evidence="3" id="KW-0342">GTP-binding</keyword>
<evidence type="ECO:0000256" key="4">
    <source>
        <dbReference type="SAM" id="MobiDB-lite"/>
    </source>
</evidence>
<dbReference type="PANTHER" id="PTHR43261">
    <property type="entry name" value="TRANSLATION ELONGATION FACTOR G-RELATED"/>
    <property type="match status" value="1"/>
</dbReference>
<dbReference type="GO" id="GO:0032543">
    <property type="term" value="P:mitochondrial translation"/>
    <property type="evidence" value="ECO:0007669"/>
    <property type="project" value="TreeGrafter"/>
</dbReference>
<dbReference type="SUPFAM" id="SSF54980">
    <property type="entry name" value="EF-G C-terminal domain-like"/>
    <property type="match status" value="1"/>
</dbReference>
<feature type="non-terminal residue" evidence="6">
    <location>
        <position position="1"/>
    </location>
</feature>
<protein>
    <recommendedName>
        <fullName evidence="5">Elongation Factor G domain-containing protein</fullName>
    </recommendedName>
</protein>
<dbReference type="EMBL" id="UYRV01125843">
    <property type="protein sequence ID" value="VDN34989.1"/>
    <property type="molecule type" value="Genomic_DNA"/>
</dbReference>
<dbReference type="OrthoDB" id="198619at2759"/>
<dbReference type="InterPro" id="IPR041095">
    <property type="entry name" value="EFG_II"/>
</dbReference>
<dbReference type="GO" id="GO:0005525">
    <property type="term" value="F:GTP binding"/>
    <property type="evidence" value="ECO:0007669"/>
    <property type="project" value="UniProtKB-KW"/>
</dbReference>
<dbReference type="Pfam" id="PF14492">
    <property type="entry name" value="EFG_III"/>
    <property type="match status" value="1"/>
</dbReference>
<dbReference type="InterPro" id="IPR009022">
    <property type="entry name" value="EFG_III"/>
</dbReference>
<dbReference type="Proteomes" id="UP000271889">
    <property type="component" value="Unassembled WGS sequence"/>
</dbReference>
<keyword evidence="7" id="KW-1185">Reference proteome</keyword>
<keyword evidence="2" id="KW-0648">Protein biosynthesis</keyword>
<gene>
    <name evidence="6" type="ORF">CGOC_LOCUS12801</name>
</gene>
<evidence type="ECO:0000256" key="1">
    <source>
        <dbReference type="ARBA" id="ARBA00022741"/>
    </source>
</evidence>
<evidence type="ECO:0000313" key="7">
    <source>
        <dbReference type="Proteomes" id="UP000271889"/>
    </source>
</evidence>
<feature type="region of interest" description="Disordered" evidence="4">
    <location>
        <begin position="1"/>
        <end position="22"/>
    </location>
</feature>
<feature type="domain" description="Elongation Factor G" evidence="5">
    <location>
        <begin position="61"/>
        <end position="133"/>
    </location>
</feature>
<sequence length="148" mass="16533">ETVGHQAAHSRHELKNTAKVQHDYHRKDSHNIVPTGTKDDALDIEVVGDGQNVVLKGIDSPDPVYFCCIEPPTTKSNLEFERALNEIAVEDPSLRVRFDHETGQTIVETMGELHLDIVKNRLVRDYGLNVFVGPLQVNRPVAVFIIAT</sequence>
<evidence type="ECO:0000256" key="2">
    <source>
        <dbReference type="ARBA" id="ARBA00022917"/>
    </source>
</evidence>
<accession>A0A3P7R0F7</accession>